<dbReference type="PANTHER" id="PTHR11468">
    <property type="entry name" value="GLYCOGEN PHOSPHORYLASE"/>
    <property type="match status" value="1"/>
</dbReference>
<evidence type="ECO:0000256" key="8">
    <source>
        <dbReference type="ARBA" id="ARBA00023277"/>
    </source>
</evidence>
<proteinExistence type="inferred from homology"/>
<keyword evidence="8 11" id="KW-0119">Carbohydrate metabolism</keyword>
<dbReference type="GO" id="GO:0008184">
    <property type="term" value="F:glycogen phosphorylase activity"/>
    <property type="evidence" value="ECO:0007669"/>
    <property type="project" value="InterPro"/>
</dbReference>
<dbReference type="FunFam" id="3.40.50.2000:FF:000807">
    <property type="entry name" value="Alpha-glucan phosphorylase 2, cytosolic"/>
    <property type="match status" value="1"/>
</dbReference>
<dbReference type="EC" id="2.4.1.1" evidence="11"/>
<gene>
    <name evidence="13" type="primary">glgP</name>
    <name evidence="13" type="ORF">MHA02_10730</name>
</gene>
<evidence type="ECO:0000256" key="1">
    <source>
        <dbReference type="ARBA" id="ARBA00001275"/>
    </source>
</evidence>
<feature type="region of interest" description="Disordered" evidence="12">
    <location>
        <begin position="1"/>
        <end position="32"/>
    </location>
</feature>
<name>A0A512ILY7_9HYPH</name>
<comment type="caution">
    <text evidence="13">The sequence shown here is derived from an EMBL/GenBank/DDBJ whole genome shotgun (WGS) entry which is preliminary data.</text>
</comment>
<evidence type="ECO:0000256" key="4">
    <source>
        <dbReference type="ARBA" id="ARBA00022533"/>
    </source>
</evidence>
<dbReference type="InterPro" id="IPR035090">
    <property type="entry name" value="Pyridoxal_P_attach_site"/>
</dbReference>
<evidence type="ECO:0000256" key="12">
    <source>
        <dbReference type="SAM" id="MobiDB-lite"/>
    </source>
</evidence>
<dbReference type="GO" id="GO:0030170">
    <property type="term" value="F:pyridoxal phosphate binding"/>
    <property type="evidence" value="ECO:0007669"/>
    <property type="project" value="InterPro"/>
</dbReference>
<evidence type="ECO:0000256" key="7">
    <source>
        <dbReference type="ARBA" id="ARBA00022898"/>
    </source>
</evidence>
<dbReference type="Gene3D" id="3.40.50.2000">
    <property type="entry name" value="Glycogen Phosphorylase B"/>
    <property type="match status" value="2"/>
</dbReference>
<dbReference type="InterPro" id="IPR011833">
    <property type="entry name" value="Glycg_phsphrylas"/>
</dbReference>
<comment type="function">
    <text evidence="11">Allosteric enzyme that catalyzes the rate-limiting step in glycogen catabolism, the phosphorolytic cleavage of glycogen to produce glucose-1-phosphate, and plays a central role in maintaining cellular and organismal glucose homeostasis.</text>
</comment>
<keyword evidence="5 11" id="KW-0328">Glycosyltransferase</keyword>
<dbReference type="NCBIfam" id="TIGR02093">
    <property type="entry name" value="P_ylase"/>
    <property type="match status" value="1"/>
</dbReference>
<keyword evidence="4" id="KW-0021">Allosteric enzyme</keyword>
<dbReference type="PIRSF" id="PIRSF000460">
    <property type="entry name" value="Pprylas_GlgP"/>
    <property type="match status" value="1"/>
</dbReference>
<evidence type="ECO:0000256" key="10">
    <source>
        <dbReference type="PIRSR" id="PIRSR000460-1"/>
    </source>
</evidence>
<dbReference type="CDD" id="cd04300">
    <property type="entry name" value="GT35_Glycogen_Phosphorylase"/>
    <property type="match status" value="1"/>
</dbReference>
<reference evidence="13 14" key="1">
    <citation type="submission" date="2019-07" db="EMBL/GenBank/DDBJ databases">
        <title>Whole genome shotgun sequence of Methylobacterium haplocladii NBRC 107714.</title>
        <authorList>
            <person name="Hosoyama A."/>
            <person name="Uohara A."/>
            <person name="Ohji S."/>
            <person name="Ichikawa N."/>
        </authorList>
    </citation>
    <scope>NUCLEOTIDE SEQUENCE [LARGE SCALE GENOMIC DNA]</scope>
    <source>
        <strain evidence="13 14">NBRC 107714</strain>
    </source>
</reference>
<evidence type="ECO:0000313" key="13">
    <source>
        <dbReference type="EMBL" id="GEO98685.1"/>
    </source>
</evidence>
<dbReference type="AlphaFoldDB" id="A0A512ILY7"/>
<sequence length="864" mass="95894">MTPAESERAPAATKGDSKVLNEAQAGHEPIGGADASASLSAKFAKDSAATRALAKEKLFNGDSVVELREAIRAKLVYALGKTPESARDRDWFAATALALRDRVIDACHEGTGGKVPEKRVYYLSLEFLIGRLLSDAMNNLRLVETTKLALKDLGVQLSEVEEAEPDAALGNGGLGRLAACFMESMASLSIPAIGYGIRYDHGIFRQSMEDGWQREAPETWLEEGNPWEFPRPESTYRIGFGGHVTMSANGDQIRRHWHPAETVNAVAYDIPVVGWRGKHVNQLRLWKAEADAPVELARFNGGDHVGAVAGRARAESISRVLYPSDSSAEGQELRLRQEYFFTSASLQDLVRRHLNERGDLRSLPDHAAIQLNDTHPAIAVPELMRILMEEHDFSYEDAWHITTNTLGYTNHTLLPEALETWPVDLMERLLPRHMQIIYLINWTHLEEQARQGKSDSAHVAAVSLIDESHGKRVRMGHLAFHGSRRVNGVSALHSELLKTTVFKPMHELEPDKILNKTNGITFRRWLHNANPELTALAVETVGEEVLDDPELLTGLADHADDPDFRKRYAAVRRVRKRKLAQVIVERTGISVDPSALFDVQIKRIHEYKRQLLNLIETVALYQAIKEAPHKDWTPRVKIFGGKAAPSYVQAKLIIKLANDIARTINDDADVAGRLKLVFLPNYSVSLAEAIIPAADLSEQISTAGMEASGTGNMKLALNGALTVGTLDGANIEIRDHVGADNIFIFGLDAVGVQARVGESAYAQRAIAASPRLAKALDAIGSGVFSPDERGRFGSLVDGVRYHDPYLISVDFDDYWRVQREIDAAWKRPATWWRAAILNTARMAWFSSDRSMREYAAEIWRVKVD</sequence>
<comment type="cofactor">
    <cofactor evidence="2 11">
        <name>pyridoxal 5'-phosphate</name>
        <dbReference type="ChEBI" id="CHEBI:597326"/>
    </cofactor>
</comment>
<comment type="catalytic activity">
    <reaction evidence="1 11">
        <text>[(1-&gt;4)-alpha-D-glucosyl](n) + phosphate = [(1-&gt;4)-alpha-D-glucosyl](n-1) + alpha-D-glucose 1-phosphate</text>
        <dbReference type="Rhea" id="RHEA:41732"/>
        <dbReference type="Rhea" id="RHEA-COMP:9584"/>
        <dbReference type="Rhea" id="RHEA-COMP:9586"/>
        <dbReference type="ChEBI" id="CHEBI:15444"/>
        <dbReference type="ChEBI" id="CHEBI:43474"/>
        <dbReference type="ChEBI" id="CHEBI:58601"/>
        <dbReference type="EC" id="2.4.1.1"/>
    </reaction>
</comment>
<evidence type="ECO:0000256" key="2">
    <source>
        <dbReference type="ARBA" id="ARBA00001933"/>
    </source>
</evidence>
<dbReference type="FunFam" id="3.40.50.2000:FF:000003">
    <property type="entry name" value="Alpha-1,4 glucan phosphorylase"/>
    <property type="match status" value="1"/>
</dbReference>
<keyword evidence="14" id="KW-1185">Reference proteome</keyword>
<keyword evidence="6 11" id="KW-0808">Transferase</keyword>
<dbReference type="PROSITE" id="PS00102">
    <property type="entry name" value="PHOSPHORYLASE"/>
    <property type="match status" value="1"/>
</dbReference>
<evidence type="ECO:0000256" key="5">
    <source>
        <dbReference type="ARBA" id="ARBA00022676"/>
    </source>
</evidence>
<dbReference type="GO" id="GO:0005737">
    <property type="term" value="C:cytoplasm"/>
    <property type="evidence" value="ECO:0007669"/>
    <property type="project" value="TreeGrafter"/>
</dbReference>
<dbReference type="EMBL" id="BJZT01000008">
    <property type="protein sequence ID" value="GEO98685.1"/>
    <property type="molecule type" value="Genomic_DNA"/>
</dbReference>
<evidence type="ECO:0000256" key="6">
    <source>
        <dbReference type="ARBA" id="ARBA00022679"/>
    </source>
</evidence>
<protein>
    <recommendedName>
        <fullName evidence="11">Alpha-1,4 glucan phosphorylase</fullName>
        <ecNumber evidence="11">2.4.1.1</ecNumber>
    </recommendedName>
</protein>
<evidence type="ECO:0000256" key="11">
    <source>
        <dbReference type="RuleBase" id="RU000587"/>
    </source>
</evidence>
<comment type="function">
    <text evidence="9">Phosphorylase is an important allosteric enzyme in carbohydrate metabolism. Enzymes from different sources differ in their regulatory mechanisms and in their natural substrates. However, all known phosphorylases share catalytic and structural properties.</text>
</comment>
<organism evidence="13 14">
    <name type="scientific">Methylobacterium haplocladii</name>
    <dbReference type="NCBI Taxonomy" id="1176176"/>
    <lineage>
        <taxon>Bacteria</taxon>
        <taxon>Pseudomonadati</taxon>
        <taxon>Pseudomonadota</taxon>
        <taxon>Alphaproteobacteria</taxon>
        <taxon>Hyphomicrobiales</taxon>
        <taxon>Methylobacteriaceae</taxon>
        <taxon>Methylobacterium</taxon>
    </lineage>
</organism>
<accession>A0A512ILY7</accession>
<keyword evidence="7 10" id="KW-0663">Pyridoxal phosphate</keyword>
<evidence type="ECO:0000256" key="3">
    <source>
        <dbReference type="ARBA" id="ARBA00006047"/>
    </source>
</evidence>
<dbReference type="GO" id="GO:0005980">
    <property type="term" value="P:glycogen catabolic process"/>
    <property type="evidence" value="ECO:0007669"/>
    <property type="project" value="TreeGrafter"/>
</dbReference>
<dbReference type="InterPro" id="IPR000811">
    <property type="entry name" value="Glyco_trans_35"/>
</dbReference>
<dbReference type="SUPFAM" id="SSF53756">
    <property type="entry name" value="UDP-Glycosyltransferase/glycogen phosphorylase"/>
    <property type="match status" value="1"/>
</dbReference>
<evidence type="ECO:0000313" key="14">
    <source>
        <dbReference type="Proteomes" id="UP000321258"/>
    </source>
</evidence>
<dbReference type="Proteomes" id="UP000321258">
    <property type="component" value="Unassembled WGS sequence"/>
</dbReference>
<comment type="similarity">
    <text evidence="3 11">Belongs to the glycogen phosphorylase family.</text>
</comment>
<feature type="modified residue" description="N6-(pyridoxal phosphate)lysine" evidence="10">
    <location>
        <position position="714"/>
    </location>
</feature>
<dbReference type="Pfam" id="PF00343">
    <property type="entry name" value="Phosphorylase"/>
    <property type="match status" value="1"/>
</dbReference>
<evidence type="ECO:0000256" key="9">
    <source>
        <dbReference type="ARBA" id="ARBA00025174"/>
    </source>
</evidence>
<dbReference type="PANTHER" id="PTHR11468:SF3">
    <property type="entry name" value="GLYCOGEN PHOSPHORYLASE, LIVER FORM"/>
    <property type="match status" value="1"/>
</dbReference>